<dbReference type="SUPFAM" id="SSF69318">
    <property type="entry name" value="Integrin alpha N-terminal domain"/>
    <property type="match status" value="2"/>
</dbReference>
<keyword evidence="2" id="KW-0677">Repeat</keyword>
<gene>
    <name evidence="5" type="ORF">Ga0609869_000711</name>
</gene>
<evidence type="ECO:0000313" key="6">
    <source>
        <dbReference type="Proteomes" id="UP001560019"/>
    </source>
</evidence>
<keyword evidence="1" id="KW-0732">Signal</keyword>
<evidence type="ECO:0000256" key="1">
    <source>
        <dbReference type="ARBA" id="ARBA00022729"/>
    </source>
</evidence>
<dbReference type="InterPro" id="IPR000413">
    <property type="entry name" value="Integrin_alpha"/>
</dbReference>
<dbReference type="InterPro" id="IPR001343">
    <property type="entry name" value="Hemolysn_Ca-bd"/>
</dbReference>
<dbReference type="InterPro" id="IPR013519">
    <property type="entry name" value="Int_alpha_beta-p"/>
</dbReference>
<comment type="caution">
    <text evidence="5">The sequence shown here is derived from an EMBL/GenBank/DDBJ whole genome shotgun (WGS) entry which is preliminary data.</text>
</comment>
<name>A0ABV3XQH8_9RHOB</name>
<organism evidence="5 6">
    <name type="scientific">Rhodovulum iodosum</name>
    <dbReference type="NCBI Taxonomy" id="68291"/>
    <lineage>
        <taxon>Bacteria</taxon>
        <taxon>Pseudomonadati</taxon>
        <taxon>Pseudomonadota</taxon>
        <taxon>Alphaproteobacteria</taxon>
        <taxon>Rhodobacterales</taxon>
        <taxon>Paracoccaceae</taxon>
        <taxon>Rhodovulum</taxon>
    </lineage>
</organism>
<evidence type="ECO:0000256" key="4">
    <source>
        <dbReference type="ARBA" id="ARBA00023180"/>
    </source>
</evidence>
<proteinExistence type="predicted"/>
<dbReference type="PANTHER" id="PTHR23221">
    <property type="entry name" value="GLYCOSYLPHOSPHATIDYLINOSITOL PHOSPHOLIPASE D"/>
    <property type="match status" value="1"/>
</dbReference>
<dbReference type="PROSITE" id="PS51470">
    <property type="entry name" value="FG_GAP"/>
    <property type="match status" value="1"/>
</dbReference>
<keyword evidence="6" id="KW-1185">Reference proteome</keyword>
<dbReference type="InterPro" id="IPR028994">
    <property type="entry name" value="Integrin_alpha_N"/>
</dbReference>
<dbReference type="Gene3D" id="2.130.10.130">
    <property type="entry name" value="Integrin alpha, N-terminal"/>
    <property type="match status" value="5"/>
</dbReference>
<keyword evidence="3" id="KW-0378">Hydrolase</keyword>
<dbReference type="RefSeq" id="WP_125407699.1">
    <property type="nucleotide sequence ID" value="NZ_JBEHHI010000001.1"/>
</dbReference>
<evidence type="ECO:0000256" key="3">
    <source>
        <dbReference type="ARBA" id="ARBA00022801"/>
    </source>
</evidence>
<dbReference type="Proteomes" id="UP001560019">
    <property type="component" value="Unassembled WGS sequence"/>
</dbReference>
<dbReference type="EMBL" id="JBEHHI010000001">
    <property type="protein sequence ID" value="MEX5727358.1"/>
    <property type="molecule type" value="Genomic_DNA"/>
</dbReference>
<evidence type="ECO:0000313" key="5">
    <source>
        <dbReference type="EMBL" id="MEX5727358.1"/>
    </source>
</evidence>
<dbReference type="InterPro" id="IPR013517">
    <property type="entry name" value="FG-GAP"/>
</dbReference>
<accession>A0ABV3XQH8</accession>
<dbReference type="Pfam" id="PF00353">
    <property type="entry name" value="HemolysinCabind"/>
    <property type="match status" value="3"/>
</dbReference>
<keyword evidence="4" id="KW-0325">Glycoprotein</keyword>
<dbReference type="Gene3D" id="2.150.10.10">
    <property type="entry name" value="Serralysin-like metalloprotease, C-terminal"/>
    <property type="match status" value="1"/>
</dbReference>
<dbReference type="PRINTS" id="PR01185">
    <property type="entry name" value="INTEGRINA"/>
</dbReference>
<dbReference type="InterPro" id="IPR011049">
    <property type="entry name" value="Serralysin-like_metalloprot_C"/>
</dbReference>
<dbReference type="Pfam" id="PF01839">
    <property type="entry name" value="FG-GAP"/>
    <property type="match status" value="3"/>
</dbReference>
<sequence>MAIQIPEAIDDAAFGFSVEGNLNISGYPSGVGSAVSVLGDFNGDGIDDFIVGAPGLDKSEIGSTREDAGGAFIIYGGSALASDVTDGVFDLTLSSSDLAGNGLYVQGALEFDDLTGTAAGDVNNDGYADALLAAPSFVEVDGGPFGTTYDHRPGTAYILYGGPSAEALAEAGTGLIDLADMPAMSDGSPAITIIEGEAEGLRLGLSMTGGGDLNGDGFADLALGTFQADGIFYEPDGSPLEIPSFPGIPSPSSALGRVYGIFGDEEMPAVISLGADIVEGDGSQGFYTAGYVESEDDGDGGSRPVFSGLIGMFDTLGMADLDGDGLSELMVGAPFGGALQDGPEDSQYTSGGLFLLHFEDGVSPGAEVTLRDQYFLQGEVTGEITAAGFSPSDLGDIDGDGVSDIGVLAPLLDRTGVSPATNVGAVYAILGDEGLFDGGLPRRGTLAGDGDVRLLGNAEGDAADPAFDLLSEDGEVDEDTGGLTSGLSALGDVNGDGIGDFGIGFLNAGDGKGAVYVVLGRDGEGSLTPFASLGMVSDDPDTAGMLRLDGATADSAGYALASGDLDGDGTPELLIGAPGDLVALDDDGKVYVLSGGELFEGAGGSTIFGTPGADSLTGTAGDDRIEAGDGPDTVNAEAGDDVVLGGATSADRRDEIYGGDGNDDIDAGYGNDLVFGMNGDDRISGGFGADDLRGQAGNDVITGGALSDLVFGGDGNDFVNGGFGFDRINGGAGADDFYHLGIANHGSDWVQDYDAAEGDVLLFSDATASVDDFNVRFTHTSSPATGRSGDDDVQEAFVVYRPEGLIVWALVDGAGQDSLNIEIGGEVFDLLA</sequence>
<protein>
    <submittedName>
        <fullName evidence="5">Ca2+-binding RTX toxin-like protein</fullName>
    </submittedName>
</protein>
<dbReference type="PANTHER" id="PTHR23221:SF7">
    <property type="entry name" value="PHOSPHATIDYLINOSITOL-GLYCAN-SPECIFIC PHOSPHOLIPASE D"/>
    <property type="match status" value="1"/>
</dbReference>
<reference evidence="5 6" key="1">
    <citation type="submission" date="2024-06" db="EMBL/GenBank/DDBJ databases">
        <title>Genome of Rhodovulum iodosum, a marine photoferrotroph.</title>
        <authorList>
            <person name="Bianchini G."/>
            <person name="Nikeleit V."/>
            <person name="Kappler A."/>
            <person name="Bryce C."/>
            <person name="Sanchez-Baracaldo P."/>
        </authorList>
    </citation>
    <scope>NUCLEOTIDE SEQUENCE [LARGE SCALE GENOMIC DNA]</scope>
    <source>
        <strain evidence="5 6">UT/N1</strain>
    </source>
</reference>
<evidence type="ECO:0000256" key="2">
    <source>
        <dbReference type="ARBA" id="ARBA00022737"/>
    </source>
</evidence>
<dbReference type="PRINTS" id="PR00313">
    <property type="entry name" value="CABNDNGRPT"/>
</dbReference>
<dbReference type="SUPFAM" id="SSF51120">
    <property type="entry name" value="beta-Roll"/>
    <property type="match status" value="1"/>
</dbReference>
<dbReference type="SMART" id="SM00191">
    <property type="entry name" value="Int_alpha"/>
    <property type="match status" value="7"/>
</dbReference>